<evidence type="ECO:0000256" key="1">
    <source>
        <dbReference type="SAM" id="MobiDB-lite"/>
    </source>
</evidence>
<dbReference type="EMBL" id="BPQQ01000022">
    <property type="protein sequence ID" value="GJE00022.1"/>
    <property type="molecule type" value="Genomic_DNA"/>
</dbReference>
<accession>A0ABQ4SAL9</accession>
<comment type="caution">
    <text evidence="2">The sequence shown here is derived from an EMBL/GenBank/DDBJ whole genome shotgun (WGS) entry which is preliminary data.</text>
</comment>
<reference evidence="2" key="2">
    <citation type="submission" date="2021-08" db="EMBL/GenBank/DDBJ databases">
        <authorList>
            <person name="Tani A."/>
            <person name="Ola A."/>
            <person name="Ogura Y."/>
            <person name="Katsura K."/>
            <person name="Hayashi T."/>
        </authorList>
    </citation>
    <scope>NUCLEOTIDE SEQUENCE</scope>
    <source>
        <strain evidence="2">DSM 17168</strain>
    </source>
</reference>
<sequence length="159" mass="16303">MTASFQSLANDFEPVGRAEAAAARAAAPPVAPAASAPTPAPAPTVTARIVGGPPRSRVVLLTWPIEFEGRVISEVTVRRMSAAEVRAFVDAVTEGEANPPLPMFEDADGRPIPAAVLDAMDNDDFDALDRVSADFLPAALRGALTSSSTPQAGDGPSPA</sequence>
<gene>
    <name evidence="2" type="ORF">GMJLKIPL_1940</name>
</gene>
<keyword evidence="3" id="KW-1185">Reference proteome</keyword>
<evidence type="ECO:0000313" key="3">
    <source>
        <dbReference type="Proteomes" id="UP001055153"/>
    </source>
</evidence>
<feature type="region of interest" description="Disordered" evidence="1">
    <location>
        <begin position="18"/>
        <end position="49"/>
    </location>
</feature>
<evidence type="ECO:0008006" key="4">
    <source>
        <dbReference type="Google" id="ProtNLM"/>
    </source>
</evidence>
<protein>
    <recommendedName>
        <fullName evidence="4">Phage tail assembly protein</fullName>
    </recommendedName>
</protein>
<proteinExistence type="predicted"/>
<dbReference type="RefSeq" id="WP_238234900.1">
    <property type="nucleotide sequence ID" value="NZ_BPQQ01000022.1"/>
</dbReference>
<dbReference type="Proteomes" id="UP001055153">
    <property type="component" value="Unassembled WGS sequence"/>
</dbReference>
<name>A0ABQ4SAL9_9HYPH</name>
<organism evidence="2 3">
    <name type="scientific">Methylobacterium isbiliense</name>
    <dbReference type="NCBI Taxonomy" id="315478"/>
    <lineage>
        <taxon>Bacteria</taxon>
        <taxon>Pseudomonadati</taxon>
        <taxon>Pseudomonadota</taxon>
        <taxon>Alphaproteobacteria</taxon>
        <taxon>Hyphomicrobiales</taxon>
        <taxon>Methylobacteriaceae</taxon>
        <taxon>Methylobacterium</taxon>
    </lineage>
</organism>
<feature type="compositionally biased region" description="Low complexity" evidence="1">
    <location>
        <begin position="18"/>
        <end position="48"/>
    </location>
</feature>
<evidence type="ECO:0000313" key="2">
    <source>
        <dbReference type="EMBL" id="GJE00022.1"/>
    </source>
</evidence>
<reference evidence="2" key="1">
    <citation type="journal article" date="2021" name="Front. Microbiol.">
        <title>Comprehensive Comparative Genomics and Phenotyping of Methylobacterium Species.</title>
        <authorList>
            <person name="Alessa O."/>
            <person name="Ogura Y."/>
            <person name="Fujitani Y."/>
            <person name="Takami H."/>
            <person name="Hayashi T."/>
            <person name="Sahin N."/>
            <person name="Tani A."/>
        </authorList>
    </citation>
    <scope>NUCLEOTIDE SEQUENCE</scope>
    <source>
        <strain evidence="2">DSM 17168</strain>
    </source>
</reference>